<evidence type="ECO:0000256" key="4">
    <source>
        <dbReference type="ARBA" id="ARBA00022448"/>
    </source>
</evidence>
<dbReference type="AlphaFoldDB" id="A0AAE9MVF4"/>
<dbReference type="KEGG" id="tpk:JO40_04250"/>
<dbReference type="EMBL" id="CP038802">
    <property type="protein sequence ID" value="UTY29663.1"/>
    <property type="molecule type" value="Genomic_DNA"/>
</dbReference>
<evidence type="ECO:0000256" key="9">
    <source>
        <dbReference type="ARBA" id="ARBA00023251"/>
    </source>
</evidence>
<keyword evidence="14" id="KW-1185">Reference proteome</keyword>
<keyword evidence="6 10" id="KW-0812">Transmembrane</keyword>
<evidence type="ECO:0000256" key="6">
    <source>
        <dbReference type="ARBA" id="ARBA00022692"/>
    </source>
</evidence>
<feature type="transmembrane region" description="Helical" evidence="10">
    <location>
        <begin position="137"/>
        <end position="154"/>
    </location>
</feature>
<gene>
    <name evidence="12" type="ORF">E4N74_11290</name>
    <name evidence="11" type="ORF">E4N76_12325</name>
</gene>
<dbReference type="GO" id="GO:0046677">
    <property type="term" value="P:response to antibiotic"/>
    <property type="evidence" value="ECO:0007669"/>
    <property type="project" value="UniProtKB-KW"/>
</dbReference>
<keyword evidence="9" id="KW-0046">Antibiotic resistance</keyword>
<evidence type="ECO:0000313" key="11">
    <source>
        <dbReference type="EMBL" id="UTY29663.1"/>
    </source>
</evidence>
<dbReference type="InterPro" id="IPR045070">
    <property type="entry name" value="MATE_MepA-like"/>
</dbReference>
<dbReference type="GO" id="GO:0015297">
    <property type="term" value="F:antiporter activity"/>
    <property type="evidence" value="ECO:0007669"/>
    <property type="project" value="InterPro"/>
</dbReference>
<feature type="transmembrane region" description="Helical" evidence="10">
    <location>
        <begin position="316"/>
        <end position="336"/>
    </location>
</feature>
<evidence type="ECO:0000256" key="7">
    <source>
        <dbReference type="ARBA" id="ARBA00022989"/>
    </source>
</evidence>
<feature type="transmembrane region" description="Helical" evidence="10">
    <location>
        <begin position="356"/>
        <end position="378"/>
    </location>
</feature>
<dbReference type="Proteomes" id="UP001059401">
    <property type="component" value="Chromosome"/>
</dbReference>
<feature type="transmembrane region" description="Helical" evidence="10">
    <location>
        <begin position="238"/>
        <end position="257"/>
    </location>
</feature>
<evidence type="ECO:0000256" key="3">
    <source>
        <dbReference type="ARBA" id="ARBA00022106"/>
    </source>
</evidence>
<protein>
    <recommendedName>
        <fullName evidence="3">Multidrug export protein MepA</fullName>
    </recommendedName>
</protein>
<comment type="similarity">
    <text evidence="2">Belongs to the multi antimicrobial extrusion (MATE) (TC 2.A.66.1) family. MepA subfamily.</text>
</comment>
<evidence type="ECO:0000256" key="5">
    <source>
        <dbReference type="ARBA" id="ARBA00022475"/>
    </source>
</evidence>
<feature type="transmembrane region" description="Helical" evidence="10">
    <location>
        <begin position="277"/>
        <end position="295"/>
    </location>
</feature>
<feature type="transmembrane region" description="Helical" evidence="10">
    <location>
        <begin position="94"/>
        <end position="117"/>
    </location>
</feature>
<dbReference type="InterPro" id="IPR048279">
    <property type="entry name" value="MdtK-like"/>
</dbReference>
<accession>A0AAE9MVF4</accession>
<reference evidence="12" key="1">
    <citation type="submission" date="2019-04" db="EMBL/GenBank/DDBJ databases">
        <title>Whole genome sequencing of oral phylogroup 2 treponemes.</title>
        <authorList>
            <person name="Chan Y."/>
            <person name="Zeng H.H."/>
            <person name="Yu X.L."/>
            <person name="Leung W.K."/>
            <person name="Watt R.M."/>
        </authorList>
    </citation>
    <scope>NUCLEOTIDE SEQUENCE</scope>
    <source>
        <strain evidence="12">OMZ 835</strain>
        <strain evidence="11">OMZ 847</strain>
    </source>
</reference>
<evidence type="ECO:0000313" key="12">
    <source>
        <dbReference type="EMBL" id="UTY34522.1"/>
    </source>
</evidence>
<evidence type="ECO:0000256" key="1">
    <source>
        <dbReference type="ARBA" id="ARBA00004651"/>
    </source>
</evidence>
<dbReference type="PIRSF" id="PIRSF006603">
    <property type="entry name" value="DinF"/>
    <property type="match status" value="1"/>
</dbReference>
<feature type="transmembrane region" description="Helical" evidence="10">
    <location>
        <begin position="166"/>
        <end position="189"/>
    </location>
</feature>
<evidence type="ECO:0000256" key="10">
    <source>
        <dbReference type="SAM" id="Phobius"/>
    </source>
</evidence>
<evidence type="ECO:0000313" key="13">
    <source>
        <dbReference type="Proteomes" id="UP001058682"/>
    </source>
</evidence>
<dbReference type="NCBIfam" id="TIGR00797">
    <property type="entry name" value="matE"/>
    <property type="match status" value="1"/>
</dbReference>
<evidence type="ECO:0000313" key="14">
    <source>
        <dbReference type="Proteomes" id="UP001059401"/>
    </source>
</evidence>
<keyword evidence="8 10" id="KW-0472">Membrane</keyword>
<keyword evidence="4" id="KW-0813">Transport</keyword>
<keyword evidence="7 10" id="KW-1133">Transmembrane helix</keyword>
<dbReference type="InterPro" id="IPR051327">
    <property type="entry name" value="MATE_MepA_subfamily"/>
</dbReference>
<dbReference type="GO" id="GO:0042910">
    <property type="term" value="F:xenobiotic transmembrane transporter activity"/>
    <property type="evidence" value="ECO:0007669"/>
    <property type="project" value="InterPro"/>
</dbReference>
<dbReference type="EMBL" id="CP038804">
    <property type="protein sequence ID" value="UTY34522.1"/>
    <property type="molecule type" value="Genomic_DNA"/>
</dbReference>
<proteinExistence type="inferred from homology"/>
<feature type="transmembrane region" description="Helical" evidence="10">
    <location>
        <begin position="390"/>
        <end position="410"/>
    </location>
</feature>
<feature type="transmembrane region" description="Helical" evidence="10">
    <location>
        <begin position="195"/>
        <end position="217"/>
    </location>
</feature>
<dbReference type="RefSeq" id="WP_044978164.1">
    <property type="nucleotide sequence ID" value="NZ_CP009228.1"/>
</dbReference>
<organism evidence="12 13">
    <name type="scientific">Treponema putidum</name>
    <dbReference type="NCBI Taxonomy" id="221027"/>
    <lineage>
        <taxon>Bacteria</taxon>
        <taxon>Pseudomonadati</taxon>
        <taxon>Spirochaetota</taxon>
        <taxon>Spirochaetia</taxon>
        <taxon>Spirochaetales</taxon>
        <taxon>Treponemataceae</taxon>
        <taxon>Treponema</taxon>
    </lineage>
</organism>
<dbReference type="PANTHER" id="PTHR43823:SF3">
    <property type="entry name" value="MULTIDRUG EXPORT PROTEIN MEPA"/>
    <property type="match status" value="1"/>
</dbReference>
<dbReference type="InterPro" id="IPR002528">
    <property type="entry name" value="MATE_fam"/>
</dbReference>
<feature type="transmembrane region" description="Helical" evidence="10">
    <location>
        <begin position="49"/>
        <end position="73"/>
    </location>
</feature>
<keyword evidence="5" id="KW-1003">Cell membrane</keyword>
<name>A0AAE9MVF4_9SPIR</name>
<dbReference type="Pfam" id="PF01554">
    <property type="entry name" value="MatE"/>
    <property type="match status" value="2"/>
</dbReference>
<dbReference type="Proteomes" id="UP001058682">
    <property type="component" value="Chromosome"/>
</dbReference>
<evidence type="ECO:0000256" key="2">
    <source>
        <dbReference type="ARBA" id="ARBA00008417"/>
    </source>
</evidence>
<evidence type="ECO:0000256" key="8">
    <source>
        <dbReference type="ARBA" id="ARBA00023136"/>
    </source>
</evidence>
<feature type="transmembrane region" description="Helical" evidence="10">
    <location>
        <begin position="20"/>
        <end position="43"/>
    </location>
</feature>
<comment type="subcellular location">
    <subcellularLocation>
        <location evidence="1">Cell membrane</location>
        <topology evidence="1">Multi-pass membrane protein</topology>
    </subcellularLocation>
</comment>
<feature type="transmembrane region" description="Helical" evidence="10">
    <location>
        <begin position="416"/>
        <end position="438"/>
    </location>
</feature>
<dbReference type="GO" id="GO:0005886">
    <property type="term" value="C:plasma membrane"/>
    <property type="evidence" value="ECO:0007669"/>
    <property type="project" value="UniProtKB-SubCell"/>
</dbReference>
<dbReference type="PANTHER" id="PTHR43823">
    <property type="entry name" value="SPORULATION PROTEIN YKVU"/>
    <property type="match status" value="1"/>
</dbReference>
<sequence>MTDKREHLISDNMFKLMLELSIPGIIGMFVISLYSFVDAIFVGRYVSSLALGAISVAYTFTLINNGIAVLVGIGSASVLSRAVGRSDQETVDSIMGNVLLLTLLFSLVTMTIGLIFAPQLLYLIGAEGEMLRLGVSYLRIVYLGSIFVNFGQAANMVMRGEGRMGIAMLLMGISAVLNIILDAVFVIVLKKGLEGAAIATVISQVVLAICNFCYFAFFSKNVKFKYFKLQKSIVKETLSIGFSAMLMQVFALLQQAVMYSTLKKYGGEDQVILMGAFFRYLMLSFIPLWGISQGYQPFAGTNFGAGKFDRVKKGTFLFYGFGLFLSLIFWLVFLIMPERVLGLFLENKELISLGRTNTMLAISLFPLSAIMIINLTLFQALGKAKYAGMLVISRQFLLYIPAVLILPVFFGTRGIWISSPIVDTLVMVLSALIVIKLFKKDLSTKDKPLNA</sequence>
<dbReference type="CDD" id="cd13143">
    <property type="entry name" value="MATE_MepA_like"/>
    <property type="match status" value="1"/>
</dbReference>